<proteinExistence type="predicted"/>
<keyword evidence="1" id="KW-1133">Transmembrane helix</keyword>
<feature type="transmembrane region" description="Helical" evidence="1">
    <location>
        <begin position="96"/>
        <end position="121"/>
    </location>
</feature>
<sequence>MKRILKSCAEFSFQPYKLPLNEKARHYGWILCLHITELINIHKIAIWRCIRLKAPFQISLSDRDNSWRLSPPTSCKGICGCNFKSFEMWSLLKDTVFIFVWKLMCHLQSSTILLLLVILIVKSSCLNM</sequence>
<evidence type="ECO:0000313" key="3">
    <source>
        <dbReference type="Proteomes" id="UP001178461"/>
    </source>
</evidence>
<organism evidence="2 3">
    <name type="scientific">Podarcis lilfordi</name>
    <name type="common">Lilford's wall lizard</name>
    <dbReference type="NCBI Taxonomy" id="74358"/>
    <lineage>
        <taxon>Eukaryota</taxon>
        <taxon>Metazoa</taxon>
        <taxon>Chordata</taxon>
        <taxon>Craniata</taxon>
        <taxon>Vertebrata</taxon>
        <taxon>Euteleostomi</taxon>
        <taxon>Lepidosauria</taxon>
        <taxon>Squamata</taxon>
        <taxon>Bifurcata</taxon>
        <taxon>Unidentata</taxon>
        <taxon>Episquamata</taxon>
        <taxon>Laterata</taxon>
        <taxon>Lacertibaenia</taxon>
        <taxon>Lacertidae</taxon>
        <taxon>Podarcis</taxon>
    </lineage>
</organism>
<keyword evidence="3" id="KW-1185">Reference proteome</keyword>
<dbReference type="EMBL" id="OX395137">
    <property type="protein sequence ID" value="CAI5788972.1"/>
    <property type="molecule type" value="Genomic_DNA"/>
</dbReference>
<keyword evidence="1" id="KW-0472">Membrane</keyword>
<dbReference type="AlphaFoldDB" id="A0AA35L334"/>
<keyword evidence="1" id="KW-0812">Transmembrane</keyword>
<evidence type="ECO:0000313" key="2">
    <source>
        <dbReference type="EMBL" id="CAI5788972.1"/>
    </source>
</evidence>
<reference evidence="2" key="1">
    <citation type="submission" date="2022-12" db="EMBL/GenBank/DDBJ databases">
        <authorList>
            <person name="Alioto T."/>
            <person name="Alioto T."/>
            <person name="Gomez Garrido J."/>
        </authorList>
    </citation>
    <scope>NUCLEOTIDE SEQUENCE</scope>
</reference>
<dbReference type="Proteomes" id="UP001178461">
    <property type="component" value="Chromosome 12"/>
</dbReference>
<name>A0AA35L334_9SAUR</name>
<protein>
    <submittedName>
        <fullName evidence="2">Uncharacterized protein</fullName>
    </submittedName>
</protein>
<evidence type="ECO:0000256" key="1">
    <source>
        <dbReference type="SAM" id="Phobius"/>
    </source>
</evidence>
<accession>A0AA35L334</accession>
<gene>
    <name evidence="2" type="ORF">PODLI_1B030222</name>
</gene>